<dbReference type="Proteomes" id="UP000288794">
    <property type="component" value="Unassembled WGS sequence"/>
</dbReference>
<dbReference type="PROSITE" id="PS50850">
    <property type="entry name" value="MFS"/>
    <property type="match status" value="1"/>
</dbReference>
<dbReference type="InterPro" id="IPR005829">
    <property type="entry name" value="Sugar_transporter_CS"/>
</dbReference>
<dbReference type="SUPFAM" id="SSF103473">
    <property type="entry name" value="MFS general substrate transporter"/>
    <property type="match status" value="1"/>
</dbReference>
<proteinExistence type="inferred from homology"/>
<comment type="similarity">
    <text evidence="2">Belongs to the major facilitator superfamily. Sugar transporter (TC 2.A.1.1) family.</text>
</comment>
<dbReference type="InterPro" id="IPR036259">
    <property type="entry name" value="MFS_trans_sf"/>
</dbReference>
<feature type="transmembrane region" description="Helical" evidence="7">
    <location>
        <begin position="318"/>
        <end position="338"/>
    </location>
</feature>
<keyword evidence="3" id="KW-0813">Transport</keyword>
<protein>
    <submittedName>
        <fullName evidence="9">MFS transporter</fullName>
    </submittedName>
</protein>
<dbReference type="InterPro" id="IPR020846">
    <property type="entry name" value="MFS_dom"/>
</dbReference>
<feature type="transmembrane region" description="Helical" evidence="7">
    <location>
        <begin position="440"/>
        <end position="459"/>
    </location>
</feature>
<comment type="subcellular location">
    <subcellularLocation>
        <location evidence="1">Endomembrane system</location>
        <topology evidence="1">Multi-pass membrane protein</topology>
    </subcellularLocation>
</comment>
<dbReference type="Pfam" id="PF00083">
    <property type="entry name" value="Sugar_tr"/>
    <property type="match status" value="1"/>
</dbReference>
<name>A0A443IG65_9GAMM</name>
<sequence>MHATCSTGKTENSSSLKNNNNLADRINALPSSPGLWRFITLLALGGFFELYDLFQTGYISSGLLAEHIFHVGSEGVLGISDQAAFASSTFLGLFIGASVLAPNADRFGRRLTFMFALAWYGCFSLIMAFQNQAEWIIFCRFLVGVGLGIELVTIDTYLTEWVPTHLRSRAFAFAFFVQFLSVPAVALMSWWLVPQTIFGLTGWRYVVIAGAVCSLIIWFIRKNLPESARWLAQKGRHQDAHREISAMEKRCGVPVGENFPPDDAAAQLPHKGTFREIWSPQYRQRTLMLVVMNFFQAIGFFGFGNWLPALLSGKGTSITHSLLYAFFITLAYPLGSLICSRYADKLENKWQIVLSSLMTVVFGTLFAFQTSAILLIACGFLITWSNAWLTYSYHAYQTEIFPTHIRARAVGFCYSFSRLSTVFSSIMIGLILQYAGTQGVIAFIVISMLIVMLSVGLFGPKTRGINLENI</sequence>
<feature type="transmembrane region" description="Helical" evidence="7">
    <location>
        <begin position="170"/>
        <end position="191"/>
    </location>
</feature>
<accession>A0A443IG65</accession>
<dbReference type="GO" id="GO:0005886">
    <property type="term" value="C:plasma membrane"/>
    <property type="evidence" value="ECO:0007669"/>
    <property type="project" value="UniProtKB-SubCell"/>
</dbReference>
<feature type="transmembrane region" description="Helical" evidence="7">
    <location>
        <begin position="350"/>
        <end position="367"/>
    </location>
</feature>
<evidence type="ECO:0000313" key="10">
    <source>
        <dbReference type="Proteomes" id="UP000288794"/>
    </source>
</evidence>
<feature type="domain" description="Major facilitator superfamily (MFS) profile" evidence="8">
    <location>
        <begin position="38"/>
        <end position="463"/>
    </location>
</feature>
<keyword evidence="10" id="KW-1185">Reference proteome</keyword>
<evidence type="ECO:0000256" key="4">
    <source>
        <dbReference type="ARBA" id="ARBA00022692"/>
    </source>
</evidence>
<gene>
    <name evidence="9" type="ORF">ED28_04505</name>
</gene>
<feature type="transmembrane region" description="Helical" evidence="7">
    <location>
        <begin position="35"/>
        <end position="54"/>
    </location>
</feature>
<evidence type="ECO:0000256" key="2">
    <source>
        <dbReference type="ARBA" id="ARBA00010992"/>
    </source>
</evidence>
<organism evidence="9 10">
    <name type="scientific">[Pantoea] beijingensis</name>
    <dbReference type="NCBI Taxonomy" id="1324864"/>
    <lineage>
        <taxon>Bacteria</taxon>
        <taxon>Pseudomonadati</taxon>
        <taxon>Pseudomonadota</taxon>
        <taxon>Gammaproteobacteria</taxon>
        <taxon>Enterobacterales</taxon>
        <taxon>Erwiniaceae</taxon>
        <taxon>Erwinia</taxon>
    </lineage>
</organism>
<evidence type="ECO:0000256" key="1">
    <source>
        <dbReference type="ARBA" id="ARBA00004127"/>
    </source>
</evidence>
<dbReference type="PROSITE" id="PS00217">
    <property type="entry name" value="SUGAR_TRANSPORT_2"/>
    <property type="match status" value="1"/>
</dbReference>
<feature type="transmembrane region" description="Helical" evidence="7">
    <location>
        <begin position="412"/>
        <end position="434"/>
    </location>
</feature>
<feature type="transmembrane region" description="Helical" evidence="7">
    <location>
        <begin position="83"/>
        <end position="104"/>
    </location>
</feature>
<dbReference type="PANTHER" id="PTHR23511">
    <property type="entry name" value="SYNAPTIC VESICLE GLYCOPROTEIN 2"/>
    <property type="match status" value="1"/>
</dbReference>
<evidence type="ECO:0000256" key="6">
    <source>
        <dbReference type="ARBA" id="ARBA00023136"/>
    </source>
</evidence>
<keyword evidence="6 7" id="KW-0472">Membrane</keyword>
<keyword evidence="5 7" id="KW-1133">Transmembrane helix</keyword>
<reference evidence="9 10" key="1">
    <citation type="submission" date="2014-04" db="EMBL/GenBank/DDBJ databases">
        <title>Draft genome sequence of Pantoea beijingensis strain LMG 27579, an emerging pathogen to Pleurotus eryngii with potential industrial application.</title>
        <authorList>
            <person name="Xu F."/>
            <person name="Liu Y."/>
            <person name="Wang S."/>
            <person name="Yin Y."/>
            <person name="Ma Y."/>
            <person name="Zhao S."/>
            <person name="Rong C."/>
        </authorList>
    </citation>
    <scope>NUCLEOTIDE SEQUENCE [LARGE SCALE GENOMIC DNA]</scope>
    <source>
        <strain evidence="9 10">LMG 27579</strain>
    </source>
</reference>
<evidence type="ECO:0000313" key="9">
    <source>
        <dbReference type="EMBL" id="RWR03065.1"/>
    </source>
</evidence>
<feature type="transmembrane region" description="Helical" evidence="7">
    <location>
        <begin position="203"/>
        <end position="220"/>
    </location>
</feature>
<feature type="transmembrane region" description="Helical" evidence="7">
    <location>
        <begin position="135"/>
        <end position="158"/>
    </location>
</feature>
<dbReference type="RefSeq" id="WP_128175652.1">
    <property type="nucleotide sequence ID" value="NZ_CP071409.1"/>
</dbReference>
<keyword evidence="4 7" id="KW-0812">Transmembrane</keyword>
<dbReference type="Gene3D" id="1.20.1250.20">
    <property type="entry name" value="MFS general substrate transporter like domains"/>
    <property type="match status" value="1"/>
</dbReference>
<dbReference type="InterPro" id="IPR005828">
    <property type="entry name" value="MFS_sugar_transport-like"/>
</dbReference>
<dbReference type="AlphaFoldDB" id="A0A443IG65"/>
<evidence type="ECO:0000256" key="3">
    <source>
        <dbReference type="ARBA" id="ARBA00022448"/>
    </source>
</evidence>
<feature type="transmembrane region" description="Helical" evidence="7">
    <location>
        <begin position="287"/>
        <end position="306"/>
    </location>
</feature>
<evidence type="ECO:0000256" key="7">
    <source>
        <dbReference type="SAM" id="Phobius"/>
    </source>
</evidence>
<dbReference type="PROSITE" id="PS00216">
    <property type="entry name" value="SUGAR_TRANSPORT_1"/>
    <property type="match status" value="1"/>
</dbReference>
<dbReference type="PANTHER" id="PTHR23511:SF34">
    <property type="entry name" value="SYNAPTIC VESICLE GLYCOPROTEIN 2"/>
    <property type="match status" value="1"/>
</dbReference>
<feature type="transmembrane region" description="Helical" evidence="7">
    <location>
        <begin position="111"/>
        <end position="129"/>
    </location>
</feature>
<dbReference type="EMBL" id="JMEE01000004">
    <property type="protein sequence ID" value="RWR03065.1"/>
    <property type="molecule type" value="Genomic_DNA"/>
</dbReference>
<evidence type="ECO:0000259" key="8">
    <source>
        <dbReference type="PROSITE" id="PS50850"/>
    </source>
</evidence>
<dbReference type="CDD" id="cd17316">
    <property type="entry name" value="MFS_SV2_like"/>
    <property type="match status" value="1"/>
</dbReference>
<dbReference type="GO" id="GO:0022857">
    <property type="term" value="F:transmembrane transporter activity"/>
    <property type="evidence" value="ECO:0007669"/>
    <property type="project" value="InterPro"/>
</dbReference>
<evidence type="ECO:0000256" key="5">
    <source>
        <dbReference type="ARBA" id="ARBA00022989"/>
    </source>
</evidence>
<comment type="caution">
    <text evidence="9">The sequence shown here is derived from an EMBL/GenBank/DDBJ whole genome shotgun (WGS) entry which is preliminary data.</text>
</comment>
<feature type="transmembrane region" description="Helical" evidence="7">
    <location>
        <begin position="373"/>
        <end position="391"/>
    </location>
</feature>